<keyword evidence="2 5" id="KW-0812">Transmembrane</keyword>
<dbReference type="InterPro" id="IPR011672">
    <property type="entry name" value="DUF1614"/>
</dbReference>
<comment type="subcellular location">
    <subcellularLocation>
        <location evidence="1">Membrane</location>
        <topology evidence="1">Multi-pass membrane protein</topology>
    </subcellularLocation>
</comment>
<feature type="transmembrane region" description="Helical" evidence="5">
    <location>
        <begin position="195"/>
        <end position="218"/>
    </location>
</feature>
<sequence length="292" mass="30364">PTGGALALAFAATGFGVLLGADILREPPLYQSGFAGVYAIGGAGVFDLLYLSPLVALAAAYLAHRWLGRGTRPEDGGAPLPAAPERPSALLLSAGRARSEGDPRRSIEVALRGARAAEAQARRLSQAPPADPDRPWIGLAVPPWVVADAANLAALARAPELGPRDADRALIAAAGQVYVGYAVGRDRFAPVIARLFAFLIDLTVLTVPAALVWGYLALSTPGSLAVLIDSPAFLAATYGYVALAFLYFGLGSYWGGRTVGKRALRLLVTSRSLTPPGFVASLVRESTKLVVL</sequence>
<feature type="non-terminal residue" evidence="7">
    <location>
        <position position="292"/>
    </location>
</feature>
<evidence type="ECO:0000256" key="5">
    <source>
        <dbReference type="SAM" id="Phobius"/>
    </source>
</evidence>
<name>T0Z2X7_9ZZZZ</name>
<organism evidence="7">
    <name type="scientific">mine drainage metagenome</name>
    <dbReference type="NCBI Taxonomy" id="410659"/>
    <lineage>
        <taxon>unclassified sequences</taxon>
        <taxon>metagenomes</taxon>
        <taxon>ecological metagenomes</taxon>
    </lineage>
</organism>
<proteinExistence type="predicted"/>
<accession>T0Z2X7</accession>
<reference evidence="7" key="1">
    <citation type="submission" date="2013-08" db="EMBL/GenBank/DDBJ databases">
        <authorList>
            <person name="Mendez C."/>
            <person name="Richter M."/>
            <person name="Ferrer M."/>
            <person name="Sanchez J."/>
        </authorList>
    </citation>
    <scope>NUCLEOTIDE SEQUENCE</scope>
</reference>
<feature type="domain" description="RDD" evidence="6">
    <location>
        <begin position="189"/>
        <end position="288"/>
    </location>
</feature>
<evidence type="ECO:0000256" key="4">
    <source>
        <dbReference type="ARBA" id="ARBA00023136"/>
    </source>
</evidence>
<dbReference type="AlphaFoldDB" id="T0Z2X7"/>
<dbReference type="EMBL" id="AUZZ01008229">
    <property type="protein sequence ID" value="EQD38582.1"/>
    <property type="molecule type" value="Genomic_DNA"/>
</dbReference>
<evidence type="ECO:0000256" key="1">
    <source>
        <dbReference type="ARBA" id="ARBA00004141"/>
    </source>
</evidence>
<evidence type="ECO:0000256" key="3">
    <source>
        <dbReference type="ARBA" id="ARBA00022989"/>
    </source>
</evidence>
<reference evidence="7" key="2">
    <citation type="journal article" date="2014" name="ISME J.">
        <title>Microbial stratification in low pH oxic and suboxic macroscopic growths along an acid mine drainage.</title>
        <authorList>
            <person name="Mendez-Garcia C."/>
            <person name="Mesa V."/>
            <person name="Sprenger R.R."/>
            <person name="Richter M."/>
            <person name="Diez M.S."/>
            <person name="Solano J."/>
            <person name="Bargiela R."/>
            <person name="Golyshina O.V."/>
            <person name="Manteca A."/>
            <person name="Ramos J.L."/>
            <person name="Gallego J.R."/>
            <person name="Llorente I."/>
            <person name="Martins Dos Santos V.A."/>
            <person name="Jensen O.N."/>
            <person name="Pelaez A.I."/>
            <person name="Sanchez J."/>
            <person name="Ferrer M."/>
        </authorList>
    </citation>
    <scope>NUCLEOTIDE SEQUENCE</scope>
</reference>
<evidence type="ECO:0000259" key="6">
    <source>
        <dbReference type="Pfam" id="PF06271"/>
    </source>
</evidence>
<dbReference type="GO" id="GO:0016020">
    <property type="term" value="C:membrane"/>
    <property type="evidence" value="ECO:0007669"/>
    <property type="project" value="UniProtKB-SubCell"/>
</dbReference>
<dbReference type="Pfam" id="PF06271">
    <property type="entry name" value="RDD"/>
    <property type="match status" value="1"/>
</dbReference>
<evidence type="ECO:0000313" key="7">
    <source>
        <dbReference type="EMBL" id="EQD38582.1"/>
    </source>
</evidence>
<feature type="transmembrane region" description="Helical" evidence="5">
    <location>
        <begin position="238"/>
        <end position="256"/>
    </location>
</feature>
<protein>
    <submittedName>
        <fullName evidence="7">Membrane protein containing RDD domain protein</fullName>
    </submittedName>
</protein>
<gene>
    <name evidence="7" type="ORF">B2A_11401</name>
</gene>
<keyword evidence="4 5" id="KW-0472">Membrane</keyword>
<keyword evidence="3 5" id="KW-1133">Transmembrane helix</keyword>
<dbReference type="InterPro" id="IPR010432">
    <property type="entry name" value="RDD"/>
</dbReference>
<comment type="caution">
    <text evidence="7">The sequence shown here is derived from an EMBL/GenBank/DDBJ whole genome shotgun (WGS) entry which is preliminary data.</text>
</comment>
<feature type="transmembrane region" description="Helical" evidence="5">
    <location>
        <begin position="36"/>
        <end position="63"/>
    </location>
</feature>
<dbReference type="Pfam" id="PF07758">
    <property type="entry name" value="DUF1614"/>
    <property type="match status" value="1"/>
</dbReference>
<feature type="non-terminal residue" evidence="7">
    <location>
        <position position="1"/>
    </location>
</feature>
<evidence type="ECO:0000256" key="2">
    <source>
        <dbReference type="ARBA" id="ARBA00022692"/>
    </source>
</evidence>